<dbReference type="AlphaFoldDB" id="A0A315XPS9"/>
<dbReference type="InterPro" id="IPR018649">
    <property type="entry name" value="SHOCT"/>
</dbReference>
<evidence type="ECO:0000259" key="1">
    <source>
        <dbReference type="Pfam" id="PF09851"/>
    </source>
</evidence>
<name>A0A315XPS9_9EURY</name>
<protein>
    <recommendedName>
        <fullName evidence="1">SHOCT domain-containing protein</fullName>
    </recommendedName>
</protein>
<proteinExistence type="predicted"/>
<sequence>MGLLDNFKKSDEEIKEEALMEYNIFEGISALVTFPDKQLKIGTHSGAARGVATLAFGLIGLAAASGVKQKEEFRTLRTLFQIVEKGLVFKNATLEGKDLRIPYDNVVGAERVKEDDLVITLLENQEIFILFKFEKIGYRKFVVQHVIDIINQRACGAQYEEVGWGLEHATAKPQETKQESKSLMDELERLANLYEKGLLTDEEFAAMKKKLIDGD</sequence>
<feature type="domain" description="SHOCT" evidence="1">
    <location>
        <begin position="185"/>
        <end position="211"/>
    </location>
</feature>
<dbReference type="EMBL" id="MZGS01000016">
    <property type="protein sequence ID" value="PWB87894.1"/>
    <property type="molecule type" value="Genomic_DNA"/>
</dbReference>
<evidence type="ECO:0000313" key="2">
    <source>
        <dbReference type="EMBL" id="PWB87894.1"/>
    </source>
</evidence>
<dbReference type="OrthoDB" id="346310at2157"/>
<evidence type="ECO:0000313" key="3">
    <source>
        <dbReference type="Proteomes" id="UP000251717"/>
    </source>
</evidence>
<keyword evidence="3" id="KW-1185">Reference proteome</keyword>
<organism evidence="2 3">
    <name type="scientific">Methanobrevibacter thaueri</name>
    <dbReference type="NCBI Taxonomy" id="190975"/>
    <lineage>
        <taxon>Archaea</taxon>
        <taxon>Methanobacteriati</taxon>
        <taxon>Methanobacteriota</taxon>
        <taxon>Methanomada group</taxon>
        <taxon>Methanobacteria</taxon>
        <taxon>Methanobacteriales</taxon>
        <taxon>Methanobacteriaceae</taxon>
        <taxon>Methanobrevibacter</taxon>
    </lineage>
</organism>
<accession>A0A315XPS9</accession>
<dbReference type="Pfam" id="PF09851">
    <property type="entry name" value="SHOCT"/>
    <property type="match status" value="1"/>
</dbReference>
<dbReference type="Proteomes" id="UP000251717">
    <property type="component" value="Unassembled WGS sequence"/>
</dbReference>
<reference evidence="2 3" key="1">
    <citation type="submission" date="2017-03" db="EMBL/GenBank/DDBJ databases">
        <title>Genome sequence of Methanobrevibacter thaueri.</title>
        <authorList>
            <person name="Poehlein A."/>
            <person name="Seedorf H."/>
            <person name="Daniel R."/>
        </authorList>
    </citation>
    <scope>NUCLEOTIDE SEQUENCE [LARGE SCALE GENOMIC DNA]</scope>
    <source>
        <strain evidence="2 3">DSM 11995</strain>
    </source>
</reference>
<comment type="caution">
    <text evidence="2">The sequence shown here is derived from an EMBL/GenBank/DDBJ whole genome shotgun (WGS) entry which is preliminary data.</text>
</comment>
<dbReference type="RefSeq" id="WP_207773308.1">
    <property type="nucleotide sequence ID" value="NZ_MZGS01000016.1"/>
</dbReference>
<gene>
    <name evidence="2" type="ORF">MBBTH_04810</name>
</gene>